<dbReference type="UniPathway" id="UPA00053">
    <property type="reaction ID" value="UER00088"/>
</dbReference>
<keyword evidence="11" id="KW-0963">Cytoplasm</keyword>
<sequence>MTIALVGFMGSGKTTIGRNLARRTGYRFVDIDSVIEDRAGRSIAEIFEAEGEAAFRGSEADVLAELLGEDGVVLSCGGGVVISEANRALLKNAATVVYLKTEPLEIFKRVGDTGDKRPLLKAGDPLTEIERLLAGREPLYLEVADMTVETTDKEIDAVVDEILNEFKVRGWAID</sequence>
<dbReference type="InterPro" id="IPR027417">
    <property type="entry name" value="P-loop_NTPase"/>
</dbReference>
<evidence type="ECO:0000313" key="13">
    <source>
        <dbReference type="Proteomes" id="UP000178086"/>
    </source>
</evidence>
<comment type="subcellular location">
    <subcellularLocation>
        <location evidence="11">Cytoplasm</location>
    </subcellularLocation>
</comment>
<dbReference type="EMBL" id="MELI01000021">
    <property type="protein sequence ID" value="OFW35189.1"/>
    <property type="molecule type" value="Genomic_DNA"/>
</dbReference>
<dbReference type="PRINTS" id="PR01100">
    <property type="entry name" value="SHIKIMTKNASE"/>
</dbReference>
<feature type="binding site" evidence="11">
    <location>
        <position position="56"/>
    </location>
    <ligand>
        <name>substrate</name>
    </ligand>
</feature>
<dbReference type="AlphaFoldDB" id="A0A1F2UQF4"/>
<feature type="binding site" evidence="11">
    <location>
        <position position="78"/>
    </location>
    <ligand>
        <name>substrate</name>
    </ligand>
</feature>
<feature type="binding site" evidence="11">
    <location>
        <position position="117"/>
    </location>
    <ligand>
        <name>ATP</name>
        <dbReference type="ChEBI" id="CHEBI:30616"/>
    </ligand>
</feature>
<evidence type="ECO:0000256" key="1">
    <source>
        <dbReference type="ARBA" id="ARBA00004842"/>
    </source>
</evidence>
<dbReference type="SUPFAM" id="SSF52540">
    <property type="entry name" value="P-loop containing nucleoside triphosphate hydrolases"/>
    <property type="match status" value="1"/>
</dbReference>
<dbReference type="InterPro" id="IPR000623">
    <property type="entry name" value="Shikimate_kinase/TSH1"/>
</dbReference>
<evidence type="ECO:0000313" key="12">
    <source>
        <dbReference type="EMBL" id="OFW35189.1"/>
    </source>
</evidence>
<evidence type="ECO:0000256" key="5">
    <source>
        <dbReference type="ARBA" id="ARBA00022679"/>
    </source>
</evidence>
<dbReference type="InterPro" id="IPR031322">
    <property type="entry name" value="Shikimate/glucono_kinase"/>
</dbReference>
<comment type="catalytic activity">
    <reaction evidence="10 11">
        <text>shikimate + ATP = 3-phosphoshikimate + ADP + H(+)</text>
        <dbReference type="Rhea" id="RHEA:13121"/>
        <dbReference type="ChEBI" id="CHEBI:15378"/>
        <dbReference type="ChEBI" id="CHEBI:30616"/>
        <dbReference type="ChEBI" id="CHEBI:36208"/>
        <dbReference type="ChEBI" id="CHEBI:145989"/>
        <dbReference type="ChEBI" id="CHEBI:456216"/>
        <dbReference type="EC" id="2.7.1.71"/>
    </reaction>
</comment>
<dbReference type="GO" id="GO:0000287">
    <property type="term" value="F:magnesium ion binding"/>
    <property type="evidence" value="ECO:0007669"/>
    <property type="project" value="UniProtKB-UniRule"/>
</dbReference>
<evidence type="ECO:0000256" key="2">
    <source>
        <dbReference type="ARBA" id="ARBA00006997"/>
    </source>
</evidence>
<keyword evidence="5 11" id="KW-0808">Transferase</keyword>
<feature type="binding site" evidence="11">
    <location>
        <position position="32"/>
    </location>
    <ligand>
        <name>substrate</name>
    </ligand>
</feature>
<evidence type="ECO:0000256" key="10">
    <source>
        <dbReference type="ARBA" id="ARBA00048567"/>
    </source>
</evidence>
<evidence type="ECO:0000256" key="3">
    <source>
        <dbReference type="ARBA" id="ARBA00012154"/>
    </source>
</evidence>
<keyword evidence="11" id="KW-0479">Metal-binding</keyword>
<comment type="caution">
    <text evidence="12">The sequence shown here is derived from an EMBL/GenBank/DDBJ whole genome shotgun (WGS) entry which is preliminary data.</text>
</comment>
<evidence type="ECO:0000256" key="6">
    <source>
        <dbReference type="ARBA" id="ARBA00022741"/>
    </source>
</evidence>
<dbReference type="InterPro" id="IPR023000">
    <property type="entry name" value="Shikimate_kinase_CS"/>
</dbReference>
<keyword evidence="8 11" id="KW-0067">ATP-binding</keyword>
<dbReference type="Gene3D" id="3.40.50.300">
    <property type="entry name" value="P-loop containing nucleotide triphosphate hydrolases"/>
    <property type="match status" value="1"/>
</dbReference>
<proteinExistence type="inferred from homology"/>
<comment type="pathway">
    <text evidence="1 11">Metabolic intermediate biosynthesis; chorismate biosynthesis; chorismate from D-erythrose 4-phosphate and phosphoenolpyruvate: step 5/7.</text>
</comment>
<evidence type="ECO:0000256" key="7">
    <source>
        <dbReference type="ARBA" id="ARBA00022777"/>
    </source>
</evidence>
<dbReference type="PANTHER" id="PTHR21087">
    <property type="entry name" value="SHIKIMATE KINASE"/>
    <property type="match status" value="1"/>
</dbReference>
<comment type="cofactor">
    <cofactor evidence="11">
        <name>Mg(2+)</name>
        <dbReference type="ChEBI" id="CHEBI:18420"/>
    </cofactor>
    <text evidence="11">Binds 1 Mg(2+) ion per subunit.</text>
</comment>
<dbReference type="HAMAP" id="MF_00109">
    <property type="entry name" value="Shikimate_kinase"/>
    <property type="match status" value="1"/>
</dbReference>
<dbReference type="GO" id="GO:0005829">
    <property type="term" value="C:cytosol"/>
    <property type="evidence" value="ECO:0007669"/>
    <property type="project" value="TreeGrafter"/>
</dbReference>
<evidence type="ECO:0000256" key="8">
    <source>
        <dbReference type="ARBA" id="ARBA00022840"/>
    </source>
</evidence>
<comment type="caution">
    <text evidence="11">Lacks conserved residue(s) required for the propagation of feature annotation.</text>
</comment>
<accession>A0A1F2UQF4</accession>
<keyword evidence="4 11" id="KW-0028">Amino-acid biosynthesis</keyword>
<dbReference type="CDD" id="cd00464">
    <property type="entry name" value="SK"/>
    <property type="match status" value="1"/>
</dbReference>
<comment type="function">
    <text evidence="11">Catalyzes the specific phosphorylation of the 3-hydroxyl group of shikimic acid using ATP as a cosubstrate.</text>
</comment>
<dbReference type="GO" id="GO:0009423">
    <property type="term" value="P:chorismate biosynthetic process"/>
    <property type="evidence" value="ECO:0007669"/>
    <property type="project" value="UniProtKB-UniRule"/>
</dbReference>
<comment type="similarity">
    <text evidence="2 11">Belongs to the shikimate kinase family.</text>
</comment>
<keyword evidence="7 11" id="KW-0418">Kinase</keyword>
<keyword evidence="6 11" id="KW-0547">Nucleotide-binding</keyword>
<evidence type="ECO:0000256" key="4">
    <source>
        <dbReference type="ARBA" id="ARBA00022605"/>
    </source>
</evidence>
<dbReference type="GO" id="GO:0008652">
    <property type="term" value="P:amino acid biosynthetic process"/>
    <property type="evidence" value="ECO:0007669"/>
    <property type="project" value="UniProtKB-KW"/>
</dbReference>
<organism evidence="12 13">
    <name type="scientific">Candidatus Aquicultor primus</name>
    <dbReference type="NCBI Taxonomy" id="1797195"/>
    <lineage>
        <taxon>Bacteria</taxon>
        <taxon>Bacillati</taxon>
        <taxon>Actinomycetota</taxon>
        <taxon>Candidatus Aquicultoria</taxon>
        <taxon>Candidatus Aquicultorales</taxon>
        <taxon>Candidatus Aquicultoraceae</taxon>
        <taxon>Candidatus Aquicultor</taxon>
    </lineage>
</organism>
<dbReference type="GO" id="GO:0005524">
    <property type="term" value="F:ATP binding"/>
    <property type="evidence" value="ECO:0007669"/>
    <property type="project" value="UniProtKB-UniRule"/>
</dbReference>
<feature type="binding site" evidence="11">
    <location>
        <position position="136"/>
    </location>
    <ligand>
        <name>substrate</name>
    </ligand>
</feature>
<feature type="binding site" evidence="11">
    <location>
        <position position="14"/>
    </location>
    <ligand>
        <name>Mg(2+)</name>
        <dbReference type="ChEBI" id="CHEBI:18420"/>
    </ligand>
</feature>
<dbReference type="EC" id="2.7.1.71" evidence="3 11"/>
<keyword evidence="11" id="KW-0460">Magnesium</keyword>
<evidence type="ECO:0000256" key="9">
    <source>
        <dbReference type="ARBA" id="ARBA00023141"/>
    </source>
</evidence>
<dbReference type="GO" id="GO:0009073">
    <property type="term" value="P:aromatic amino acid family biosynthetic process"/>
    <property type="evidence" value="ECO:0007669"/>
    <property type="project" value="UniProtKB-KW"/>
</dbReference>
<dbReference type="Pfam" id="PF01202">
    <property type="entry name" value="SKI"/>
    <property type="match status" value="1"/>
</dbReference>
<gene>
    <name evidence="11" type="primary">aroK</name>
    <name evidence="12" type="ORF">A2074_01120</name>
</gene>
<name>A0A1F2UQF4_9ACTN</name>
<comment type="subunit">
    <text evidence="11">Monomer.</text>
</comment>
<reference evidence="12 13" key="1">
    <citation type="journal article" date="2016" name="Nat. Commun.">
        <title>Thousands of microbial genomes shed light on interconnected biogeochemical processes in an aquifer system.</title>
        <authorList>
            <person name="Anantharaman K."/>
            <person name="Brown C.T."/>
            <person name="Hug L.A."/>
            <person name="Sharon I."/>
            <person name="Castelle C.J."/>
            <person name="Probst A.J."/>
            <person name="Thomas B.C."/>
            <person name="Singh A."/>
            <person name="Wilkins M.J."/>
            <person name="Karaoz U."/>
            <person name="Brodie E.L."/>
            <person name="Williams K.H."/>
            <person name="Hubbard S.S."/>
            <person name="Banfield J.F."/>
        </authorList>
    </citation>
    <scope>NUCLEOTIDE SEQUENCE [LARGE SCALE GENOMIC DNA]</scope>
</reference>
<evidence type="ECO:0000256" key="11">
    <source>
        <dbReference type="HAMAP-Rule" id="MF_00109"/>
    </source>
</evidence>
<dbReference type="GO" id="GO:0004765">
    <property type="term" value="F:shikimate kinase activity"/>
    <property type="evidence" value="ECO:0007669"/>
    <property type="project" value="UniProtKB-UniRule"/>
</dbReference>
<dbReference type="PANTHER" id="PTHR21087:SF16">
    <property type="entry name" value="SHIKIMATE KINASE 1, CHLOROPLASTIC"/>
    <property type="match status" value="1"/>
</dbReference>
<keyword evidence="9 11" id="KW-0057">Aromatic amino acid biosynthesis</keyword>
<dbReference type="PROSITE" id="PS01128">
    <property type="entry name" value="SHIKIMATE_KINASE"/>
    <property type="match status" value="1"/>
</dbReference>
<dbReference type="Proteomes" id="UP000178086">
    <property type="component" value="Unassembled WGS sequence"/>
</dbReference>
<feature type="binding site" evidence="11">
    <location>
        <begin position="10"/>
        <end position="15"/>
    </location>
    <ligand>
        <name>ATP</name>
        <dbReference type="ChEBI" id="CHEBI:30616"/>
    </ligand>
</feature>
<protein>
    <recommendedName>
        <fullName evidence="3 11">Shikimate kinase</fullName>
        <shortName evidence="11">SK</shortName>
        <ecNumber evidence="3 11">2.7.1.71</ecNumber>
    </recommendedName>
</protein>